<dbReference type="InterPro" id="IPR015424">
    <property type="entry name" value="PyrdxlP-dep_Trfase"/>
</dbReference>
<gene>
    <name evidence="5" type="ORF">HB912_07640</name>
</gene>
<dbReference type="Gene3D" id="3.90.1150.10">
    <property type="entry name" value="Aspartate Aminotransferase, domain 1"/>
    <property type="match status" value="1"/>
</dbReference>
<feature type="domain" description="Aromatic amino acid beta-eliminating lyase/threonine aldolase" evidence="4">
    <location>
        <begin position="43"/>
        <end position="296"/>
    </location>
</feature>
<keyword evidence="3" id="KW-0663">Pyridoxal phosphate</keyword>
<dbReference type="Pfam" id="PF01212">
    <property type="entry name" value="Beta_elim_lyase"/>
    <property type="match status" value="1"/>
</dbReference>
<comment type="caution">
    <text evidence="5">The sequence shown here is derived from an EMBL/GenBank/DDBJ whole genome shotgun (WGS) entry which is preliminary data.</text>
</comment>
<comment type="cofactor">
    <cofactor evidence="1">
        <name>pyridoxal 5'-phosphate</name>
        <dbReference type="ChEBI" id="CHEBI:597326"/>
    </cofactor>
</comment>
<dbReference type="AlphaFoldDB" id="A0A841ZMI3"/>
<dbReference type="RefSeq" id="WP_185373488.1">
    <property type="nucleotide sequence ID" value="NZ_JAARRM010000002.1"/>
</dbReference>
<comment type="similarity">
    <text evidence="2">Belongs to the threonine aldolase family.</text>
</comment>
<evidence type="ECO:0000256" key="1">
    <source>
        <dbReference type="ARBA" id="ARBA00001933"/>
    </source>
</evidence>
<dbReference type="GO" id="GO:0008732">
    <property type="term" value="F:L-allo-threonine aldolase activity"/>
    <property type="evidence" value="ECO:0007669"/>
    <property type="project" value="TreeGrafter"/>
</dbReference>
<dbReference type="Gene3D" id="3.40.640.10">
    <property type="entry name" value="Type I PLP-dependent aspartate aminotransferase-like (Major domain)"/>
    <property type="match status" value="1"/>
</dbReference>
<evidence type="ECO:0000259" key="4">
    <source>
        <dbReference type="Pfam" id="PF01212"/>
    </source>
</evidence>
<evidence type="ECO:0000313" key="6">
    <source>
        <dbReference type="Proteomes" id="UP000559885"/>
    </source>
</evidence>
<reference evidence="5 6" key="1">
    <citation type="submission" date="2020-03" db="EMBL/GenBank/DDBJ databases">
        <title>Soil Listeria distribution.</title>
        <authorList>
            <person name="Liao J."/>
            <person name="Wiedmann M."/>
        </authorList>
    </citation>
    <scope>NUCLEOTIDE SEQUENCE [LARGE SCALE GENOMIC DNA]</scope>
    <source>
        <strain evidence="5 6">FSL L7-1507</strain>
    </source>
</reference>
<dbReference type="GO" id="GO:0005829">
    <property type="term" value="C:cytosol"/>
    <property type="evidence" value="ECO:0007669"/>
    <property type="project" value="TreeGrafter"/>
</dbReference>
<protein>
    <submittedName>
        <fullName evidence="5">Low specificity L-threonine aldolase</fullName>
    </submittedName>
</protein>
<organism evidence="5 6">
    <name type="scientific">Listeria aquatica</name>
    <dbReference type="NCBI Taxonomy" id="1494960"/>
    <lineage>
        <taxon>Bacteria</taxon>
        <taxon>Bacillati</taxon>
        <taxon>Bacillota</taxon>
        <taxon>Bacilli</taxon>
        <taxon>Bacillales</taxon>
        <taxon>Listeriaceae</taxon>
        <taxon>Listeria</taxon>
    </lineage>
</organism>
<accession>A0A841ZMI3</accession>
<dbReference type="InterPro" id="IPR001597">
    <property type="entry name" value="ArAA_b-elim_lyase/Thr_aldolase"/>
</dbReference>
<name>A0A841ZMI3_9LIST</name>
<proteinExistence type="inferred from homology"/>
<dbReference type="GO" id="GO:0006567">
    <property type="term" value="P:L-threonine catabolic process"/>
    <property type="evidence" value="ECO:0007669"/>
    <property type="project" value="TreeGrafter"/>
</dbReference>
<dbReference type="PANTHER" id="PTHR48097:SF9">
    <property type="entry name" value="L-THREONINE ALDOLASE"/>
    <property type="match status" value="1"/>
</dbReference>
<dbReference type="GO" id="GO:0006545">
    <property type="term" value="P:glycine biosynthetic process"/>
    <property type="evidence" value="ECO:0007669"/>
    <property type="project" value="TreeGrafter"/>
</dbReference>
<dbReference type="InterPro" id="IPR015421">
    <property type="entry name" value="PyrdxlP-dep_Trfase_major"/>
</dbReference>
<dbReference type="InterPro" id="IPR015422">
    <property type="entry name" value="PyrdxlP-dep_Trfase_small"/>
</dbReference>
<evidence type="ECO:0000313" key="5">
    <source>
        <dbReference type="EMBL" id="MBC1521516.1"/>
    </source>
</evidence>
<dbReference type="EMBL" id="JAARRM010000002">
    <property type="protein sequence ID" value="MBC1521516.1"/>
    <property type="molecule type" value="Genomic_DNA"/>
</dbReference>
<dbReference type="SUPFAM" id="SSF53383">
    <property type="entry name" value="PLP-dependent transferases"/>
    <property type="match status" value="1"/>
</dbReference>
<evidence type="ECO:0000256" key="2">
    <source>
        <dbReference type="ARBA" id="ARBA00006966"/>
    </source>
</evidence>
<dbReference type="Proteomes" id="UP000559885">
    <property type="component" value="Unassembled WGS sequence"/>
</dbReference>
<sequence>MTNAEDMKESYQATTFKLAGSGARNVGVLKEALQNVDGQLASDMYGSGEVIEKFEQKMARILGKEAAVFFPSGTMAQQIALRIWSDQRNSLPAAYHPLAHLEIHEQDGLKKIHGMEPVLLGEANRLMRFSDVEKLGNSVSSILIELPQRELGGELPDFAELEAISDYSKQNGIFLHLDGARLFEVLPYYGKTSDQVCALFDSVYVSFYKGIGGVAGAVLAGTAAFTEEAKIWKRRYGGDLISLYPYILAADYYLEKRLPKMAGYFEASKALAKQFNALQDVKTRPEVPVSNMFHVHVSRETEEMQAIFTAVQEKTDVGIVANLRDGTSAGSCQFELSLGDAIQDISREKLEEVFLELAQALRK</sequence>
<dbReference type="PANTHER" id="PTHR48097">
    <property type="entry name" value="L-THREONINE ALDOLASE-RELATED"/>
    <property type="match status" value="1"/>
</dbReference>
<evidence type="ECO:0000256" key="3">
    <source>
        <dbReference type="ARBA" id="ARBA00022898"/>
    </source>
</evidence>